<dbReference type="InterPro" id="IPR026983">
    <property type="entry name" value="DHC"/>
</dbReference>
<dbReference type="GO" id="GO:0007018">
    <property type="term" value="P:microtubule-based movement"/>
    <property type="evidence" value="ECO:0007669"/>
    <property type="project" value="InterPro"/>
</dbReference>
<protein>
    <recommendedName>
        <fullName evidence="8">Dynein heavy chain coiled coil stalk domain-containing protein</fullName>
    </recommendedName>
</protein>
<keyword evidence="2" id="KW-0175">Coiled coil</keyword>
<dbReference type="PANTHER" id="PTHR46532:SF13">
    <property type="entry name" value="CYTOPLASMIC DYNEIN 1 HEAVY CHAIN 1"/>
    <property type="match status" value="1"/>
</dbReference>
<evidence type="ECO:0000256" key="1">
    <source>
        <dbReference type="ARBA" id="ARBA00008887"/>
    </source>
</evidence>
<organism evidence="6 7">
    <name type="scientific">Ciona savignyi</name>
    <name type="common">Pacific transparent sea squirt</name>
    <dbReference type="NCBI Taxonomy" id="51511"/>
    <lineage>
        <taxon>Eukaryota</taxon>
        <taxon>Metazoa</taxon>
        <taxon>Chordata</taxon>
        <taxon>Tunicata</taxon>
        <taxon>Ascidiacea</taxon>
        <taxon>Phlebobranchia</taxon>
        <taxon>Cionidae</taxon>
        <taxon>Ciona</taxon>
    </lineage>
</organism>
<evidence type="ECO:0000259" key="3">
    <source>
        <dbReference type="Pfam" id="PF12777"/>
    </source>
</evidence>
<evidence type="ECO:0000259" key="4">
    <source>
        <dbReference type="Pfam" id="PF12780"/>
    </source>
</evidence>
<dbReference type="PANTHER" id="PTHR46532">
    <property type="entry name" value="MALE FERTILITY FACTOR KL5"/>
    <property type="match status" value="1"/>
</dbReference>
<dbReference type="Proteomes" id="UP000007875">
    <property type="component" value="Unassembled WGS sequence"/>
</dbReference>
<dbReference type="InterPro" id="IPR035706">
    <property type="entry name" value="AAA_9"/>
</dbReference>
<dbReference type="GO" id="GO:0045505">
    <property type="term" value="F:dynein intermediate chain binding"/>
    <property type="evidence" value="ECO:0007669"/>
    <property type="project" value="InterPro"/>
</dbReference>
<name>H2YDV6_CIOSA</name>
<dbReference type="GO" id="GO:0005858">
    <property type="term" value="C:axonemal dynein complex"/>
    <property type="evidence" value="ECO:0007669"/>
    <property type="project" value="TreeGrafter"/>
</dbReference>
<dbReference type="Gene3D" id="1.10.287.2610">
    <property type="match status" value="1"/>
</dbReference>
<feature type="coiled-coil region" evidence="2">
    <location>
        <begin position="95"/>
        <end position="122"/>
    </location>
</feature>
<feature type="domain" description="Dynein heavy chain ATP-binding dynein motor region" evidence="5">
    <location>
        <begin position="389"/>
        <end position="452"/>
    </location>
</feature>
<dbReference type="Gene3D" id="3.40.50.300">
    <property type="entry name" value="P-loop containing nucleotide triphosphate hydrolases"/>
    <property type="match status" value="1"/>
</dbReference>
<keyword evidence="7" id="KW-1185">Reference proteome</keyword>
<dbReference type="Gene3D" id="1.20.920.20">
    <property type="match status" value="1"/>
</dbReference>
<dbReference type="Pfam" id="PF12777">
    <property type="entry name" value="MT"/>
    <property type="match status" value="1"/>
</dbReference>
<evidence type="ECO:0000313" key="6">
    <source>
        <dbReference type="Ensembl" id="ENSCSAVP00000003504.1"/>
    </source>
</evidence>
<dbReference type="HOGENOM" id="CLU_049989_0_0_1"/>
<dbReference type="InterPro" id="IPR024743">
    <property type="entry name" value="Dynein_HC_stalk"/>
</dbReference>
<dbReference type="Ensembl" id="ENSCSAVT00000003559.1">
    <property type="protein sequence ID" value="ENSCSAVP00000003504.1"/>
    <property type="gene ID" value="ENSCSAVG00000002085.1"/>
</dbReference>
<proteinExistence type="inferred from homology"/>
<feature type="domain" description="Dynein heavy chain coiled coil stalk" evidence="3">
    <location>
        <begin position="162"/>
        <end position="359"/>
    </location>
</feature>
<dbReference type="Pfam" id="PF12781">
    <property type="entry name" value="AAA_9"/>
    <property type="match status" value="1"/>
</dbReference>
<reference evidence="7" key="1">
    <citation type="submission" date="2003-08" db="EMBL/GenBank/DDBJ databases">
        <authorList>
            <person name="Birren B."/>
            <person name="Nusbaum C."/>
            <person name="Abebe A."/>
            <person name="Abouelleil A."/>
            <person name="Adekoya E."/>
            <person name="Ait-zahra M."/>
            <person name="Allen N."/>
            <person name="Allen T."/>
            <person name="An P."/>
            <person name="Anderson M."/>
            <person name="Anderson S."/>
            <person name="Arachchi H."/>
            <person name="Armbruster J."/>
            <person name="Bachantsang P."/>
            <person name="Baldwin J."/>
            <person name="Barry A."/>
            <person name="Bayul T."/>
            <person name="Blitshsteyn B."/>
            <person name="Bloom T."/>
            <person name="Blye J."/>
            <person name="Boguslavskiy L."/>
            <person name="Borowsky M."/>
            <person name="Boukhgalter B."/>
            <person name="Brunache A."/>
            <person name="Butler J."/>
            <person name="Calixte N."/>
            <person name="Calvo S."/>
            <person name="Camarata J."/>
            <person name="Campo K."/>
            <person name="Chang J."/>
            <person name="Cheshatsang Y."/>
            <person name="Citroen M."/>
            <person name="Collymore A."/>
            <person name="Considine T."/>
            <person name="Cook A."/>
            <person name="Cooke P."/>
            <person name="Corum B."/>
            <person name="Cuomo C."/>
            <person name="David R."/>
            <person name="Dawoe T."/>
            <person name="Degray S."/>
            <person name="Dodge S."/>
            <person name="Dooley K."/>
            <person name="Dorje P."/>
            <person name="Dorjee K."/>
            <person name="Dorris L."/>
            <person name="Duffey N."/>
            <person name="Dupes A."/>
            <person name="Elkins T."/>
            <person name="Engels R."/>
            <person name="Erickson J."/>
            <person name="Farina A."/>
            <person name="Faro S."/>
            <person name="Ferreira P."/>
            <person name="Fischer H."/>
            <person name="Fitzgerald M."/>
            <person name="Foley K."/>
            <person name="Gage D."/>
            <person name="Galagan J."/>
            <person name="Gearin G."/>
            <person name="Gnerre S."/>
            <person name="Gnirke A."/>
            <person name="Goyette A."/>
            <person name="Graham J."/>
            <person name="Grandbois E."/>
            <person name="Gyaltsen K."/>
            <person name="Hafez N."/>
            <person name="Hagopian D."/>
            <person name="Hagos B."/>
            <person name="Hall J."/>
            <person name="Hatcher B."/>
            <person name="Heller A."/>
            <person name="Higgins H."/>
            <person name="Honan T."/>
            <person name="Horn A."/>
            <person name="Houde N."/>
            <person name="Hughes L."/>
            <person name="Hulme W."/>
            <person name="Husby E."/>
            <person name="Iliev I."/>
            <person name="Jaffe D."/>
            <person name="Jones C."/>
            <person name="Kamal M."/>
            <person name="Kamat A."/>
            <person name="Kamvysselis M."/>
            <person name="Karlsson E."/>
            <person name="Kells C."/>
            <person name="Kieu A."/>
            <person name="Kisner P."/>
            <person name="Kodira C."/>
            <person name="Kulbokas E."/>
            <person name="Labutti K."/>
            <person name="Lama D."/>
            <person name="Landers T."/>
            <person name="Leger J."/>
            <person name="Levine S."/>
            <person name="Lewis D."/>
            <person name="Lewis T."/>
            <person name="Lindblad-toh K."/>
            <person name="Liu X."/>
            <person name="Lokyitsang T."/>
            <person name="Lokyitsang Y."/>
            <person name="Lucien O."/>
            <person name="Lui A."/>
            <person name="Ma L.J."/>
            <person name="Mabbitt R."/>
            <person name="Macdonald J."/>
            <person name="Maclean C."/>
            <person name="Major J."/>
            <person name="Manning J."/>
            <person name="Marabella R."/>
            <person name="Maru K."/>
            <person name="Matthews C."/>
            <person name="Mauceli E."/>
            <person name="Mccarthy M."/>
            <person name="Mcdonough S."/>
            <person name="Mcghee T."/>
            <person name="Meldrim J."/>
            <person name="Meneus L."/>
            <person name="Mesirov J."/>
            <person name="Mihalev A."/>
            <person name="Mihova T."/>
            <person name="Mikkelsen T."/>
            <person name="Mlenga V."/>
            <person name="Moru K."/>
            <person name="Mozes J."/>
            <person name="Mulrain L."/>
            <person name="Munson G."/>
            <person name="Naylor J."/>
            <person name="Newes C."/>
            <person name="Nguyen C."/>
            <person name="Nguyen N."/>
            <person name="Nguyen T."/>
            <person name="Nicol R."/>
            <person name="Nielsen C."/>
            <person name="Nizzari M."/>
            <person name="Norbu C."/>
            <person name="Norbu N."/>
            <person name="O'donnell P."/>
            <person name="Okoawo O."/>
            <person name="O'leary S."/>
            <person name="Omotosho B."/>
            <person name="O'neill K."/>
            <person name="Osman S."/>
            <person name="Parker S."/>
            <person name="Perrin D."/>
            <person name="Phunkhang P."/>
            <person name="Piqani B."/>
            <person name="Purcell S."/>
            <person name="Rachupka T."/>
            <person name="Ramasamy U."/>
            <person name="Rameau R."/>
            <person name="Ray V."/>
            <person name="Raymond C."/>
            <person name="Retta R."/>
            <person name="Richardson S."/>
            <person name="Rise C."/>
            <person name="Rodriguez J."/>
            <person name="Rogers J."/>
            <person name="Rogov P."/>
            <person name="Rutman M."/>
            <person name="Schupbach R."/>
            <person name="Seaman C."/>
            <person name="Settipalli S."/>
            <person name="Sharpe T."/>
            <person name="Sheridan J."/>
            <person name="Sherpa N."/>
            <person name="Shi J."/>
            <person name="Smirnov S."/>
            <person name="Smith C."/>
            <person name="Sougnez C."/>
            <person name="Spencer B."/>
            <person name="Stalker J."/>
            <person name="Stange-thomann N."/>
            <person name="Stavropoulos S."/>
            <person name="Stetson K."/>
            <person name="Stone C."/>
            <person name="Stone S."/>
            <person name="Stubbs M."/>
            <person name="Talamas J."/>
            <person name="Tchuinga P."/>
            <person name="Tenzing P."/>
            <person name="Tesfaye S."/>
            <person name="Theodore J."/>
            <person name="Thoulutsang Y."/>
            <person name="Topham K."/>
            <person name="Towey S."/>
            <person name="Tsamla T."/>
            <person name="Tsomo N."/>
            <person name="Vallee D."/>
            <person name="Vassiliev H."/>
            <person name="Venkataraman V."/>
            <person name="Vinson J."/>
            <person name="Vo A."/>
            <person name="Wade C."/>
            <person name="Wang S."/>
            <person name="Wangchuk T."/>
            <person name="Wangdi T."/>
            <person name="Whittaker C."/>
            <person name="Wilkinson J."/>
            <person name="Wu Y."/>
            <person name="Wyman D."/>
            <person name="Yadav S."/>
            <person name="Yang S."/>
            <person name="Yang X."/>
            <person name="Yeager S."/>
            <person name="Yee E."/>
            <person name="Young G."/>
            <person name="Zainoun J."/>
            <person name="Zembeck L."/>
            <person name="Zimmer A."/>
            <person name="Zody M."/>
            <person name="Lander E."/>
        </authorList>
    </citation>
    <scope>NUCLEOTIDE SEQUENCE [LARGE SCALE GENOMIC DNA]</scope>
</reference>
<comment type="similarity">
    <text evidence="1">Belongs to the dynein heavy chain family.</text>
</comment>
<feature type="coiled-coil region" evidence="2">
    <location>
        <begin position="244"/>
        <end position="299"/>
    </location>
</feature>
<reference evidence="6" key="2">
    <citation type="submission" date="2025-08" db="UniProtKB">
        <authorList>
            <consortium name="Ensembl"/>
        </authorList>
    </citation>
    <scope>IDENTIFICATION</scope>
</reference>
<reference evidence="6" key="3">
    <citation type="submission" date="2025-09" db="UniProtKB">
        <authorList>
            <consortium name="Ensembl"/>
        </authorList>
    </citation>
    <scope>IDENTIFICATION</scope>
</reference>
<evidence type="ECO:0000256" key="2">
    <source>
        <dbReference type="SAM" id="Coils"/>
    </source>
</evidence>
<feature type="domain" description="Dynein heavy chain AAA module D4" evidence="4">
    <location>
        <begin position="2"/>
        <end position="66"/>
    </location>
</feature>
<dbReference type="GeneTree" id="ENSGT00940000164265"/>
<dbReference type="Pfam" id="PF12780">
    <property type="entry name" value="AAA_8"/>
    <property type="match status" value="1"/>
</dbReference>
<dbReference type="AlphaFoldDB" id="H2YDV6"/>
<dbReference type="InterPro" id="IPR024317">
    <property type="entry name" value="Dynein_heavy_chain_D4_dom"/>
</dbReference>
<dbReference type="GO" id="GO:0051959">
    <property type="term" value="F:dynein light intermediate chain binding"/>
    <property type="evidence" value="ECO:0007669"/>
    <property type="project" value="InterPro"/>
</dbReference>
<evidence type="ECO:0000259" key="5">
    <source>
        <dbReference type="Pfam" id="PF12781"/>
    </source>
</evidence>
<sequence length="453" mass="51803">IAVSTNFLSSYDIKCSPEVKKQVQEAMGSYHDGVAVNCTNYFQRFRRSTHVTPKSYLSFIQGYKQIYSVKQAELNEQASRMQLGLEKLHEAGESVSVLSEELVVKEKELEVANQKAQHILEEVGLAHPPHLIQRIMDCVLILFQRRLDSVSQDPEKPVHIRPSWSESLKMMTESGFLNNLQNFNKDSINDEVVELMKPYFEAPDYNLETARRNCGNVAGLCSWTTAMANFYTINKEVLPLKANLAVQESRYNTAMTDLQKAEAELEEKNRELAIVQARYDAAMKEKQDLAASAEQCRRKMQTASSLISVLAGEKERWTDQSREFTAQMRRLVGDVLMATAFLSYAGPFNQEFRNLLMGEWQKEMKMRRIPYSDGLNLIEMLTDSATITEWNLQGLPNDELSIQNGIIVTKAPRYPLLIDPQGQGKIWVNNKEADNELQTTTLNHKYFRVHLED</sequence>
<evidence type="ECO:0000313" key="7">
    <source>
        <dbReference type="Proteomes" id="UP000007875"/>
    </source>
</evidence>
<accession>H2YDV6</accession>
<evidence type="ECO:0008006" key="8">
    <source>
        <dbReference type="Google" id="ProtNLM"/>
    </source>
</evidence>
<dbReference type="InterPro" id="IPR027417">
    <property type="entry name" value="P-loop_NTPase"/>
</dbReference>